<reference evidence="4" key="3">
    <citation type="submission" date="2019-06" db="EMBL/GenBank/DDBJ databases">
        <authorList>
            <person name="Bisanz J.E."/>
            <person name="Turnbaugh P.J."/>
        </authorList>
    </citation>
    <scope>NUCLEOTIDE SEQUENCE</scope>
    <source>
        <strain evidence="4">SECO-MT75m2</strain>
    </source>
</reference>
<evidence type="ECO:0000259" key="1">
    <source>
        <dbReference type="Pfam" id="PF07969"/>
    </source>
</evidence>
<evidence type="ECO:0000313" key="3">
    <source>
        <dbReference type="EMBL" id="RDB87873.1"/>
    </source>
</evidence>
<reference evidence="5 6" key="2">
    <citation type="journal article" date="2018" name="Elife">
        <title>Discovery and characterization of a prevalent human gut bacterial enzyme sufficient for the inactivation of a family of plant toxins.</title>
        <authorList>
            <person name="Koppel N."/>
            <person name="Bisanz J.E."/>
            <person name="Pandelia M.E."/>
            <person name="Turnbaugh P.J."/>
            <person name="Balskus E.P."/>
        </authorList>
    </citation>
    <scope>NUCLEOTIDE SEQUENCE [LARGE SCALE GENOMIC DNA]</scope>
    <source>
        <strain evidence="3 6">FAA1-1-60AUCSF</strain>
        <strain evidence="2 5">MR1 #12</strain>
    </source>
</reference>
<dbReference type="CDD" id="cd01300">
    <property type="entry name" value="YtcJ_like"/>
    <property type="match status" value="1"/>
</dbReference>
<evidence type="ECO:0000313" key="5">
    <source>
        <dbReference type="Proteomes" id="UP000253752"/>
    </source>
</evidence>
<evidence type="ECO:0000313" key="7">
    <source>
        <dbReference type="Proteomes" id="UP000312594"/>
    </source>
</evidence>
<dbReference type="InterPro" id="IPR032466">
    <property type="entry name" value="Metal_Hydrolase"/>
</dbReference>
<dbReference type="Proteomes" id="UP000312594">
    <property type="component" value="Unassembled WGS sequence"/>
</dbReference>
<dbReference type="PANTHER" id="PTHR22642">
    <property type="entry name" value="IMIDAZOLONEPROPIONASE"/>
    <property type="match status" value="1"/>
</dbReference>
<dbReference type="InterPro" id="IPR006311">
    <property type="entry name" value="TAT_signal"/>
</dbReference>
<keyword evidence="3" id="KW-0378">Hydrolase</keyword>
<evidence type="ECO:0000313" key="6">
    <source>
        <dbReference type="Proteomes" id="UP000253857"/>
    </source>
</evidence>
<dbReference type="EMBL" id="PPTX01000017">
    <property type="protein sequence ID" value="RDB77700.1"/>
    <property type="molecule type" value="Genomic_DNA"/>
</dbReference>
<protein>
    <submittedName>
        <fullName evidence="3">Amidohydrolase</fullName>
    </submittedName>
</protein>
<dbReference type="InterPro" id="IPR013108">
    <property type="entry name" value="Amidohydro_3"/>
</dbReference>
<evidence type="ECO:0000313" key="4">
    <source>
        <dbReference type="EMBL" id="TNU94795.1"/>
    </source>
</evidence>
<dbReference type="EMBL" id="VEVP01000004">
    <property type="protein sequence ID" value="TNU94795.1"/>
    <property type="molecule type" value="Genomic_DNA"/>
</dbReference>
<dbReference type="Proteomes" id="UP000253857">
    <property type="component" value="Unassembled WGS sequence"/>
</dbReference>
<dbReference type="Gene3D" id="3.20.20.140">
    <property type="entry name" value="Metal-dependent hydrolases"/>
    <property type="match status" value="1"/>
</dbReference>
<feature type="domain" description="Amidohydrolase 3" evidence="1">
    <location>
        <begin position="110"/>
        <end position="611"/>
    </location>
</feature>
<dbReference type="Gene3D" id="2.30.40.10">
    <property type="entry name" value="Urease, subunit C, domain 1"/>
    <property type="match status" value="1"/>
</dbReference>
<accession>A0A369NAR1</accession>
<dbReference type="SUPFAM" id="SSF51556">
    <property type="entry name" value="Metallo-dependent hydrolases"/>
    <property type="match status" value="1"/>
</dbReference>
<dbReference type="EMBL" id="PPTY01000003">
    <property type="protein sequence ID" value="RDB87873.1"/>
    <property type="molecule type" value="Genomic_DNA"/>
</dbReference>
<dbReference type="GeneID" id="69510397"/>
<dbReference type="Gene3D" id="3.10.310.70">
    <property type="match status" value="1"/>
</dbReference>
<reference evidence="4 7" key="1">
    <citation type="journal article" date="2005" name="Appl. Environ. Microbiol.">
        <title>Intestinal bacterial communities that produce active estrogen-like compounds enterodiol and enterolactone in humans.</title>
        <authorList>
            <person name="Clavel T."/>
            <person name="Henderson G."/>
            <person name="Alpert C.A."/>
            <person name="Philippe C."/>
            <person name="Rigottier-Gois L."/>
            <person name="Dore J."/>
            <person name="Blaut M."/>
        </authorList>
    </citation>
    <scope>NUCLEOTIDE SEQUENCE [LARGE SCALE GENOMIC DNA]</scope>
    <source>
        <strain evidence="4 7">SECO-MT75m2</strain>
    </source>
</reference>
<evidence type="ECO:0000313" key="2">
    <source>
        <dbReference type="EMBL" id="RDB77700.1"/>
    </source>
</evidence>
<proteinExistence type="predicted"/>
<dbReference type="Pfam" id="PF07969">
    <property type="entry name" value="Amidohydro_3"/>
    <property type="match status" value="1"/>
</dbReference>
<dbReference type="SUPFAM" id="SSF51338">
    <property type="entry name" value="Composite domain of metallo-dependent hydrolases"/>
    <property type="match status" value="1"/>
</dbReference>
<organism evidence="3 6">
    <name type="scientific">Eggerthella lenta</name>
    <name type="common">Eubacterium lentum</name>
    <dbReference type="NCBI Taxonomy" id="84112"/>
    <lineage>
        <taxon>Bacteria</taxon>
        <taxon>Bacillati</taxon>
        <taxon>Actinomycetota</taxon>
        <taxon>Coriobacteriia</taxon>
        <taxon>Eggerthellales</taxon>
        <taxon>Eggerthellaceae</taxon>
        <taxon>Eggerthella</taxon>
    </lineage>
</organism>
<dbReference type="PANTHER" id="PTHR22642:SF2">
    <property type="entry name" value="PROTEIN LONG AFTER FAR-RED 3"/>
    <property type="match status" value="1"/>
</dbReference>
<dbReference type="GO" id="GO:0016810">
    <property type="term" value="F:hydrolase activity, acting on carbon-nitrogen (but not peptide) bonds"/>
    <property type="evidence" value="ECO:0007669"/>
    <property type="project" value="InterPro"/>
</dbReference>
<name>A0A369NAR1_EGGLN</name>
<dbReference type="InterPro" id="IPR033932">
    <property type="entry name" value="YtcJ-like"/>
</dbReference>
<sequence length="613" mass="66226">MTHSTNQGLGRQSALTRRSFVAGASVLAAGMLLGGPFGCSAPAEEGAADTSIEAEAQATGKAADLVFKNGHVQTLVNEGDVAQAVAVRGGDIVYVGDDAGIEAFVGDATKVIDLGGKFLCPGFMDGHLHGPQPYYEELFQIAIPEGTMDNEEYLRIIREFVEAHPDDEVYYGGPFMQNAYLQPDGSNPGPQKEDLDAICSDKPIMIRDVSHHSYWVNSKALEIAGITADTPDPDGGSIVHNAAGQPSGLLTDAAKGLVTSKIEVPYSTENMAKAYEAFQEYCHSLGITGLTNINLSGIELIHAEALHNMDARGDLHLRQRFLVWGQPGMGYEGIKKKLDAVAAYDSDMFQTGTVKIVYDGVTEGATAVMLEPYLPAAGKGEGWTATSDWSTEELDQVVADLDKNGYQAHIHAIGDGAVRASLDAYERAEAANGKRDARHTMVHVCAITPEDIKRCADLKAISNLQFLWMYNDPLCQLEAAFIGKERAFAMYPAKDMLEAGCLISGGSDGAVTAYDPLLEIEVGITRNSPFPVEEDEDHYRWKEQGLTAYQMLEMYTKNVAYENFMDDIVGTIETGKKADLVVIDRNILDVDPKQISEAKVVCTVSNGDIVYEG</sequence>
<dbReference type="AlphaFoldDB" id="A0A369NAR1"/>
<dbReference type="PROSITE" id="PS51318">
    <property type="entry name" value="TAT"/>
    <property type="match status" value="1"/>
</dbReference>
<comment type="caution">
    <text evidence="3">The sequence shown here is derived from an EMBL/GenBank/DDBJ whole genome shotgun (WGS) entry which is preliminary data.</text>
</comment>
<dbReference type="Proteomes" id="UP000253752">
    <property type="component" value="Unassembled WGS sequence"/>
</dbReference>
<gene>
    <name evidence="3" type="ORF">C1871_03555</name>
    <name evidence="2" type="ORF">C1872_10990</name>
    <name evidence="4" type="ORF">FIC87_02750</name>
</gene>
<dbReference type="InterPro" id="IPR011059">
    <property type="entry name" value="Metal-dep_hydrolase_composite"/>
</dbReference>
<dbReference type="RefSeq" id="WP_009608809.1">
    <property type="nucleotide sequence ID" value="NZ_AP025575.1"/>
</dbReference>